<dbReference type="Gene3D" id="1.10.287.2170">
    <property type="match status" value="1"/>
</dbReference>
<dbReference type="InterPro" id="IPR000551">
    <property type="entry name" value="MerR-type_HTH_dom"/>
</dbReference>
<accession>A0A1Q8Y8R7</accession>
<dbReference type="FunFam" id="3.40.50.1390:FF:000002">
    <property type="entry name" value="ORF1 in transposon ISC1904"/>
    <property type="match status" value="1"/>
</dbReference>
<dbReference type="GO" id="GO:0003677">
    <property type="term" value="F:DNA binding"/>
    <property type="evidence" value="ECO:0007669"/>
    <property type="project" value="InterPro"/>
</dbReference>
<dbReference type="InterPro" id="IPR006119">
    <property type="entry name" value="Resolv_N"/>
</dbReference>
<dbReference type="EMBL" id="MSYM01000020">
    <property type="protein sequence ID" value="OLP04446.1"/>
    <property type="molecule type" value="Genomic_DNA"/>
</dbReference>
<dbReference type="Pfam" id="PF00376">
    <property type="entry name" value="MerR"/>
    <property type="match status" value="1"/>
</dbReference>
<dbReference type="AlphaFoldDB" id="A0A1Q8Y8R7"/>
<dbReference type="GO" id="GO:0006355">
    <property type="term" value="P:regulation of DNA-templated transcription"/>
    <property type="evidence" value="ECO:0007669"/>
    <property type="project" value="InterPro"/>
</dbReference>
<dbReference type="InterPro" id="IPR036162">
    <property type="entry name" value="Resolvase-like_N_sf"/>
</dbReference>
<dbReference type="Proteomes" id="UP000185911">
    <property type="component" value="Unassembled WGS sequence"/>
</dbReference>
<dbReference type="NCBIfam" id="NF033518">
    <property type="entry name" value="transpos_IS607"/>
    <property type="match status" value="1"/>
</dbReference>
<dbReference type="SMART" id="SM00857">
    <property type="entry name" value="Resolvase"/>
    <property type="match status" value="1"/>
</dbReference>
<name>A0A1Q8Y8R7_9BURK</name>
<dbReference type="InterPro" id="IPR041718">
    <property type="entry name" value="IS607_transposase-like"/>
</dbReference>
<dbReference type="GO" id="GO:0000150">
    <property type="term" value="F:DNA strand exchange activity"/>
    <property type="evidence" value="ECO:0007669"/>
    <property type="project" value="InterPro"/>
</dbReference>
<feature type="domain" description="Resolvase/invertase-type recombinase catalytic" evidence="2">
    <location>
        <begin position="59"/>
        <end position="203"/>
    </location>
</feature>
<dbReference type="SUPFAM" id="SSF46955">
    <property type="entry name" value="Putative DNA-binding domain"/>
    <property type="match status" value="1"/>
</dbReference>
<dbReference type="InterPro" id="IPR009061">
    <property type="entry name" value="DNA-bd_dom_put_sf"/>
</dbReference>
<dbReference type="SUPFAM" id="SSF53041">
    <property type="entry name" value="Resolvase-like"/>
    <property type="match status" value="1"/>
</dbReference>
<comment type="caution">
    <text evidence="3">The sequence shown here is derived from an EMBL/GenBank/DDBJ whole genome shotgun (WGS) entry which is preliminary data.</text>
</comment>
<keyword evidence="4" id="KW-1185">Reference proteome</keyword>
<dbReference type="InterPro" id="IPR051491">
    <property type="entry name" value="Recombinase/Transposase-rel"/>
</dbReference>
<dbReference type="InterPro" id="IPR048046">
    <property type="entry name" value="Transpos_IS607"/>
</dbReference>
<sequence length="210" mass="24370">MNSNYRINEFAKRVGRSVQTVRRWEKEGKLTAKRLPSGHRYFDESDVRALLGVAPEKKDIVVYCRVSNAGQKDDLASQVRAMEEYCRGAGVPVDVWMQEVGGGMNFKRKHFLHLVDRIQRGEVQKLLIAHKDRLMRFGFDLFSHIATENGCEIVVMNQVSHSPQQEMVEDLMAIVHTFSCRLYGMRKYKKQIQEDFVEYKISAVKDEQLQ</sequence>
<dbReference type="RefSeq" id="WP_075588197.1">
    <property type="nucleotide sequence ID" value="NZ_MSYM01000020.1"/>
</dbReference>
<dbReference type="SMART" id="SM00422">
    <property type="entry name" value="HTH_MERR"/>
    <property type="match status" value="1"/>
</dbReference>
<dbReference type="PROSITE" id="PS50937">
    <property type="entry name" value="HTH_MERR_2"/>
    <property type="match status" value="1"/>
</dbReference>
<evidence type="ECO:0000313" key="3">
    <source>
        <dbReference type="EMBL" id="OLP04446.1"/>
    </source>
</evidence>
<dbReference type="PROSITE" id="PS51736">
    <property type="entry name" value="RECOMBINASES_3"/>
    <property type="match status" value="1"/>
</dbReference>
<dbReference type="CDD" id="cd04762">
    <property type="entry name" value="HTH_MerR-trunc"/>
    <property type="match status" value="1"/>
</dbReference>
<protein>
    <submittedName>
        <fullName evidence="3">Resolvase domain protein</fullName>
    </submittedName>
</protein>
<gene>
    <name evidence="3" type="ORF">BLL52_4137</name>
</gene>
<dbReference type="Gene3D" id="3.40.50.1390">
    <property type="entry name" value="Resolvase, N-terminal catalytic domain"/>
    <property type="match status" value="1"/>
</dbReference>
<dbReference type="Pfam" id="PF00239">
    <property type="entry name" value="Resolvase"/>
    <property type="match status" value="1"/>
</dbReference>
<feature type="domain" description="HTH merR-type" evidence="1">
    <location>
        <begin position="4"/>
        <end position="53"/>
    </location>
</feature>
<reference evidence="3 4" key="1">
    <citation type="submission" date="2017-01" db="EMBL/GenBank/DDBJ databases">
        <title>Genome sequence of Rhodoferax antarcticus ANT.BR, a psychrophilic purple nonsulfur bacterium from an Antarctic microbial mat.</title>
        <authorList>
            <person name="Baker J."/>
            <person name="Riester C."/>
            <person name="Skinner B."/>
            <person name="Newell A."/>
            <person name="Swingley W."/>
            <person name="Madigan M."/>
            <person name="Jung D."/>
            <person name="Asao M."/>
            <person name="Chen M."/>
            <person name="Loughlin P."/>
            <person name="Pan H."/>
            <person name="Lin S."/>
            <person name="Li N."/>
            <person name="Shaw J."/>
            <person name="Prado M."/>
            <person name="Sherman C."/>
            <person name="Li X."/>
            <person name="Tang J."/>
            <person name="Blankenship R."/>
            <person name="Zhao T."/>
            <person name="Touchman J."/>
            <person name="Sattley M."/>
        </authorList>
    </citation>
    <scope>NUCLEOTIDE SEQUENCE [LARGE SCALE GENOMIC DNA]</scope>
    <source>
        <strain evidence="3 4">ANT.BR</strain>
    </source>
</reference>
<evidence type="ECO:0000313" key="4">
    <source>
        <dbReference type="Proteomes" id="UP000185911"/>
    </source>
</evidence>
<dbReference type="PANTHER" id="PTHR36172">
    <property type="match status" value="1"/>
</dbReference>
<dbReference type="Gene3D" id="1.10.1660.10">
    <property type="match status" value="1"/>
</dbReference>
<dbReference type="CDD" id="cd03769">
    <property type="entry name" value="SR_IS607_transposase_like"/>
    <property type="match status" value="1"/>
</dbReference>
<evidence type="ECO:0000259" key="1">
    <source>
        <dbReference type="PROSITE" id="PS50937"/>
    </source>
</evidence>
<dbReference type="PANTHER" id="PTHR36172:SF1">
    <property type="entry name" value="RESOLVASE-RELATED"/>
    <property type="match status" value="1"/>
</dbReference>
<proteinExistence type="predicted"/>
<organism evidence="3 4">
    <name type="scientific">Rhodoferax antarcticus ANT.BR</name>
    <dbReference type="NCBI Taxonomy" id="1111071"/>
    <lineage>
        <taxon>Bacteria</taxon>
        <taxon>Pseudomonadati</taxon>
        <taxon>Pseudomonadota</taxon>
        <taxon>Betaproteobacteria</taxon>
        <taxon>Burkholderiales</taxon>
        <taxon>Comamonadaceae</taxon>
        <taxon>Rhodoferax</taxon>
    </lineage>
</organism>
<evidence type="ECO:0000259" key="2">
    <source>
        <dbReference type="PROSITE" id="PS51736"/>
    </source>
</evidence>